<accession>A0ABN1DZE5</accession>
<proteinExistence type="predicted"/>
<evidence type="ECO:0000313" key="2">
    <source>
        <dbReference type="Proteomes" id="UP001501169"/>
    </source>
</evidence>
<reference evidence="1 2" key="1">
    <citation type="journal article" date="2019" name="Int. J. Syst. Evol. Microbiol.">
        <title>The Global Catalogue of Microorganisms (GCM) 10K type strain sequencing project: providing services to taxonomists for standard genome sequencing and annotation.</title>
        <authorList>
            <consortium name="The Broad Institute Genomics Platform"/>
            <consortium name="The Broad Institute Genome Sequencing Center for Infectious Disease"/>
            <person name="Wu L."/>
            <person name="Ma J."/>
        </authorList>
    </citation>
    <scope>NUCLEOTIDE SEQUENCE [LARGE SCALE GENOMIC DNA]</scope>
    <source>
        <strain evidence="1 2">JCM 14331</strain>
    </source>
</reference>
<dbReference type="EMBL" id="BAAAEO010000003">
    <property type="protein sequence ID" value="GAA0555758.1"/>
    <property type="molecule type" value="Genomic_DNA"/>
</dbReference>
<comment type="caution">
    <text evidence="1">The sequence shown here is derived from an EMBL/GenBank/DDBJ whole genome shotgun (WGS) entry which is preliminary data.</text>
</comment>
<gene>
    <name evidence="1" type="ORF">GCM10009098_24610</name>
</gene>
<dbReference type="RefSeq" id="WP_226766754.1">
    <property type="nucleotide sequence ID" value="NZ_BAAAEO010000003.1"/>
</dbReference>
<protein>
    <submittedName>
        <fullName evidence="1">Uncharacterized protein</fullName>
    </submittedName>
</protein>
<keyword evidence="2" id="KW-1185">Reference proteome</keyword>
<evidence type="ECO:0000313" key="1">
    <source>
        <dbReference type="EMBL" id="GAA0555758.1"/>
    </source>
</evidence>
<organism evidence="1 2">
    <name type="scientific">Rheinheimera aquimaris</name>
    <dbReference type="NCBI Taxonomy" id="412437"/>
    <lineage>
        <taxon>Bacteria</taxon>
        <taxon>Pseudomonadati</taxon>
        <taxon>Pseudomonadota</taxon>
        <taxon>Gammaproteobacteria</taxon>
        <taxon>Chromatiales</taxon>
        <taxon>Chromatiaceae</taxon>
        <taxon>Rheinheimera</taxon>
    </lineage>
</organism>
<sequence length="99" mass="10741">MSKALKAVLKVEEALTAWEERAVAPAAAYTASQLLLQTIPSLIGGTSKPQTEEILISLSTVVEQMYLANSRAEMKRNAKMAHLKTQQLSDLLSNQRSAG</sequence>
<name>A0ABN1DZE5_9GAMM</name>
<dbReference type="Proteomes" id="UP001501169">
    <property type="component" value="Unassembled WGS sequence"/>
</dbReference>